<keyword evidence="1" id="KW-0540">Nuclease</keyword>
<reference evidence="1" key="1">
    <citation type="submission" date="2019-12" db="EMBL/GenBank/DDBJ databases">
        <title>An insight into the sialome of adult female Ixodes ricinus ticks feeding for 6 days.</title>
        <authorList>
            <person name="Perner J."/>
            <person name="Ribeiro J.M.C."/>
        </authorList>
    </citation>
    <scope>NUCLEOTIDE SEQUENCE</scope>
    <source>
        <strain evidence="1">Semi-engorged</strain>
        <tissue evidence="1">Salivary glands</tissue>
    </source>
</reference>
<name>A0A6B0UH08_IXORI</name>
<protein>
    <submittedName>
        <fullName evidence="1">Putative endonuclease/reverse transcriptase</fullName>
    </submittedName>
</protein>
<dbReference type="GO" id="GO:0003964">
    <property type="term" value="F:RNA-directed DNA polymerase activity"/>
    <property type="evidence" value="ECO:0007669"/>
    <property type="project" value="UniProtKB-KW"/>
</dbReference>
<keyword evidence="1" id="KW-0255">Endonuclease</keyword>
<keyword evidence="1" id="KW-0548">Nucleotidyltransferase</keyword>
<dbReference type="EMBL" id="GIFC01007344">
    <property type="protein sequence ID" value="MXU89427.1"/>
    <property type="molecule type" value="Transcribed_RNA"/>
</dbReference>
<dbReference type="AlphaFoldDB" id="A0A6B0UH08"/>
<keyword evidence="1" id="KW-0378">Hydrolase</keyword>
<evidence type="ECO:0000313" key="1">
    <source>
        <dbReference type="EMBL" id="MXU89427.1"/>
    </source>
</evidence>
<sequence>MYSSYVSPTDLCARAGLQTLQERRKQSRLKLLNLIVSNELGIDKNQYIEFFCPRVSRYSHQKTLKPYNYKNDSFKYPFFPRTITKWNNLPPNVVNAATYSDFCDVLRK</sequence>
<organism evidence="1">
    <name type="scientific">Ixodes ricinus</name>
    <name type="common">Common tick</name>
    <name type="synonym">Acarus ricinus</name>
    <dbReference type="NCBI Taxonomy" id="34613"/>
    <lineage>
        <taxon>Eukaryota</taxon>
        <taxon>Metazoa</taxon>
        <taxon>Ecdysozoa</taxon>
        <taxon>Arthropoda</taxon>
        <taxon>Chelicerata</taxon>
        <taxon>Arachnida</taxon>
        <taxon>Acari</taxon>
        <taxon>Parasitiformes</taxon>
        <taxon>Ixodida</taxon>
        <taxon>Ixodoidea</taxon>
        <taxon>Ixodidae</taxon>
        <taxon>Ixodinae</taxon>
        <taxon>Ixodes</taxon>
    </lineage>
</organism>
<proteinExistence type="predicted"/>
<accession>A0A6B0UH08</accession>
<keyword evidence="1" id="KW-0808">Transferase</keyword>
<dbReference type="GO" id="GO:0004519">
    <property type="term" value="F:endonuclease activity"/>
    <property type="evidence" value="ECO:0007669"/>
    <property type="project" value="UniProtKB-KW"/>
</dbReference>
<keyword evidence="1" id="KW-0695">RNA-directed DNA polymerase</keyword>